<evidence type="ECO:0000256" key="6">
    <source>
        <dbReference type="RuleBase" id="RU361264"/>
    </source>
</evidence>
<evidence type="ECO:0000313" key="9">
    <source>
        <dbReference type="Ensembl" id="ENSSAUP00010061541.1"/>
    </source>
</evidence>
<dbReference type="PANTHER" id="PTHR12822:SF4">
    <property type="entry name" value="PROTEIN YIPF1"/>
    <property type="match status" value="1"/>
</dbReference>
<evidence type="ECO:0000256" key="4">
    <source>
        <dbReference type="ARBA" id="ARBA00022989"/>
    </source>
</evidence>
<feature type="transmembrane region" description="Helical" evidence="6">
    <location>
        <begin position="160"/>
        <end position="184"/>
    </location>
</feature>
<feature type="domain" description="Yip1" evidence="8">
    <location>
        <begin position="100"/>
        <end position="271"/>
    </location>
</feature>
<dbReference type="RefSeq" id="XP_030259934.1">
    <property type="nucleotide sequence ID" value="XM_030404074.1"/>
</dbReference>
<accession>A0A671YCY4</accession>
<dbReference type="InterPro" id="IPR006977">
    <property type="entry name" value="Yip1_dom"/>
</dbReference>
<feature type="transmembrane region" description="Helical" evidence="6">
    <location>
        <begin position="196"/>
        <end position="218"/>
    </location>
</feature>
<evidence type="ECO:0000259" key="8">
    <source>
        <dbReference type="Pfam" id="PF04893"/>
    </source>
</evidence>
<dbReference type="InParanoid" id="A0A671YCY4"/>
<dbReference type="GO" id="GO:0031267">
    <property type="term" value="F:small GTPase binding"/>
    <property type="evidence" value="ECO:0007669"/>
    <property type="project" value="InterPro"/>
</dbReference>
<dbReference type="Pfam" id="PF04893">
    <property type="entry name" value="Yip1"/>
    <property type="match status" value="1"/>
</dbReference>
<dbReference type="OrthoDB" id="10256463at2759"/>
<evidence type="ECO:0000256" key="7">
    <source>
        <dbReference type="SAM" id="MobiDB-lite"/>
    </source>
</evidence>
<dbReference type="FunCoup" id="A0A671YCY4">
    <property type="interactions" value="1582"/>
</dbReference>
<dbReference type="GO" id="GO:0016192">
    <property type="term" value="P:vesicle-mediated transport"/>
    <property type="evidence" value="ECO:0007669"/>
    <property type="project" value="InterPro"/>
</dbReference>
<evidence type="ECO:0000313" key="10">
    <source>
        <dbReference type="Proteomes" id="UP000472265"/>
    </source>
</evidence>
<dbReference type="CTD" id="54432"/>
<dbReference type="Ensembl" id="ENSSAUT00010064542.1">
    <property type="protein sequence ID" value="ENSSAUP00010061541.1"/>
    <property type="gene ID" value="ENSSAUG00010024888.1"/>
</dbReference>
<dbReference type="InterPro" id="IPR039765">
    <property type="entry name" value="Yip5/YIPF1/YIPF2"/>
</dbReference>
<dbReference type="PANTHER" id="PTHR12822">
    <property type="entry name" value="PROTEIN YIPF"/>
    <property type="match status" value="1"/>
</dbReference>
<reference evidence="9" key="1">
    <citation type="submission" date="2021-04" db="EMBL/GenBank/DDBJ databases">
        <authorList>
            <consortium name="Wellcome Sanger Institute Data Sharing"/>
        </authorList>
    </citation>
    <scope>NUCLEOTIDE SEQUENCE [LARGE SCALE GENOMIC DNA]</scope>
</reference>
<reference evidence="9" key="3">
    <citation type="submission" date="2025-09" db="UniProtKB">
        <authorList>
            <consortium name="Ensembl"/>
        </authorList>
    </citation>
    <scope>IDENTIFICATION</scope>
</reference>
<dbReference type="Proteomes" id="UP000472265">
    <property type="component" value="Chromosome 21"/>
</dbReference>
<proteinExistence type="inferred from homology"/>
<keyword evidence="4 6" id="KW-1133">Transmembrane helix</keyword>
<protein>
    <recommendedName>
        <fullName evidence="6">Protein YIPF</fullName>
    </recommendedName>
</protein>
<evidence type="ECO:0000256" key="1">
    <source>
        <dbReference type="ARBA" id="ARBA00004257"/>
    </source>
</evidence>
<evidence type="ECO:0000256" key="5">
    <source>
        <dbReference type="ARBA" id="ARBA00023136"/>
    </source>
</evidence>
<feature type="transmembrane region" description="Helical" evidence="6">
    <location>
        <begin position="258"/>
        <end position="279"/>
    </location>
</feature>
<evidence type="ECO:0000256" key="3">
    <source>
        <dbReference type="ARBA" id="ARBA00022692"/>
    </source>
</evidence>
<dbReference type="AlphaFoldDB" id="A0A671YCY4"/>
<evidence type="ECO:0000256" key="2">
    <source>
        <dbReference type="ARBA" id="ARBA00010596"/>
    </source>
</evidence>
<dbReference type="OMA" id="KRAAGNY"/>
<keyword evidence="5 6" id="KW-0472">Membrane</keyword>
<dbReference type="RefSeq" id="XP_030259933.1">
    <property type="nucleotide sequence ID" value="XM_030404073.1"/>
</dbReference>
<dbReference type="GeneID" id="115573337"/>
<feature type="transmembrane region" description="Helical" evidence="6">
    <location>
        <begin position="224"/>
        <end position="246"/>
    </location>
</feature>
<dbReference type="GO" id="GO:0000139">
    <property type="term" value="C:Golgi membrane"/>
    <property type="evidence" value="ECO:0007669"/>
    <property type="project" value="UniProtKB-SubCell"/>
</dbReference>
<organism evidence="9 10">
    <name type="scientific">Sparus aurata</name>
    <name type="common">Gilthead sea bream</name>
    <dbReference type="NCBI Taxonomy" id="8175"/>
    <lineage>
        <taxon>Eukaryota</taxon>
        <taxon>Metazoa</taxon>
        <taxon>Chordata</taxon>
        <taxon>Craniata</taxon>
        <taxon>Vertebrata</taxon>
        <taxon>Euteleostomi</taxon>
        <taxon>Actinopterygii</taxon>
        <taxon>Neopterygii</taxon>
        <taxon>Teleostei</taxon>
        <taxon>Neoteleostei</taxon>
        <taxon>Acanthomorphata</taxon>
        <taxon>Eupercaria</taxon>
        <taxon>Spariformes</taxon>
        <taxon>Sparidae</taxon>
        <taxon>Sparus</taxon>
    </lineage>
</organism>
<feature type="transmembrane region" description="Helical" evidence="6">
    <location>
        <begin position="119"/>
        <end position="140"/>
    </location>
</feature>
<gene>
    <name evidence="9" type="primary">YIPF1</name>
    <name evidence="9" type="synonym">yipf1</name>
</gene>
<comment type="subcellular location">
    <subcellularLocation>
        <location evidence="6">Golgi apparatus membrane</location>
        <topology evidence="6">Multi-pass membrane protein</topology>
    </subcellularLocation>
    <subcellularLocation>
        <location evidence="1">Golgi apparatus</location>
        <location evidence="1">cis-Golgi network membrane</location>
        <topology evidence="1">Multi-pass membrane protein</topology>
    </subcellularLocation>
</comment>
<reference evidence="9" key="2">
    <citation type="submission" date="2025-08" db="UniProtKB">
        <authorList>
            <consortium name="Ensembl"/>
        </authorList>
    </citation>
    <scope>IDENTIFICATION</scope>
</reference>
<keyword evidence="3 6" id="KW-0812">Transmembrane</keyword>
<keyword evidence="10" id="KW-1185">Reference proteome</keyword>
<dbReference type="GeneTree" id="ENSGT00390000010157"/>
<comment type="similarity">
    <text evidence="2 6">Belongs to the YIP1 family.</text>
</comment>
<feature type="region of interest" description="Disordered" evidence="7">
    <location>
        <begin position="30"/>
        <end position="55"/>
    </location>
</feature>
<name>A0A671YCY4_SPAAU</name>
<sequence>MASANDPFQFQEFEEAASLLEADRDATTITIDDEDTKAEKQRIAAGFIPDGDDEDRLASDDKTELLSGQKKSAPFWTFEYYQQFFDIETHHVRERIIGSMVPWPRKNFIHVYLRRNPDLYGPFWICTTLVFAIAISGNISTFLGKLGKPNYKYTPEFGKVTIAATAIFSYAWLVPLALWGFLLWRNNKAMNLVTYSFMEIICVYGYSLAIYIPAVVLWILPYEWLRWCSIMVALCLSGSVLVMTFWPAVRDDHPKMIIATMSAIVVLNTLLAVGCKVYFFSKPETLIPVEHAPAAEVIKTTHAAATHST</sequence>